<gene>
    <name evidence="3" type="ORF">E5288_WYG001665</name>
</gene>
<protein>
    <recommendedName>
        <fullName evidence="2">TGF-beta propeptide domain-containing protein</fullName>
    </recommendedName>
</protein>
<accession>A0A6B0RPN7</accession>
<name>A0A6B0RPN7_9CETA</name>
<dbReference type="Pfam" id="PF00688">
    <property type="entry name" value="TGFb_propeptide"/>
    <property type="match status" value="1"/>
</dbReference>
<keyword evidence="4" id="KW-1185">Reference proteome</keyword>
<comment type="caution">
    <text evidence="3">The sequence shown here is derived from an EMBL/GenBank/DDBJ whole genome shotgun (WGS) entry which is preliminary data.</text>
</comment>
<feature type="chain" id="PRO_5025482831" description="TGF-beta propeptide domain-containing protein" evidence="1">
    <location>
        <begin position="24"/>
        <end position="150"/>
    </location>
</feature>
<keyword evidence="1" id="KW-0732">Signal</keyword>
<proteinExistence type="predicted"/>
<feature type="signal peptide" evidence="1">
    <location>
        <begin position="1"/>
        <end position="23"/>
    </location>
</feature>
<organism evidence="3 4">
    <name type="scientific">Bos mutus</name>
    <name type="common">wild yak</name>
    <dbReference type="NCBI Taxonomy" id="72004"/>
    <lineage>
        <taxon>Eukaryota</taxon>
        <taxon>Metazoa</taxon>
        <taxon>Chordata</taxon>
        <taxon>Craniata</taxon>
        <taxon>Vertebrata</taxon>
        <taxon>Euteleostomi</taxon>
        <taxon>Mammalia</taxon>
        <taxon>Eutheria</taxon>
        <taxon>Laurasiatheria</taxon>
        <taxon>Artiodactyla</taxon>
        <taxon>Ruminantia</taxon>
        <taxon>Pecora</taxon>
        <taxon>Bovidae</taxon>
        <taxon>Bovinae</taxon>
        <taxon>Bos</taxon>
    </lineage>
</organism>
<feature type="domain" description="TGF-beta propeptide" evidence="2">
    <location>
        <begin position="47"/>
        <end position="117"/>
    </location>
</feature>
<evidence type="ECO:0000313" key="3">
    <source>
        <dbReference type="EMBL" id="MXQ91502.1"/>
    </source>
</evidence>
<dbReference type="AlphaFoldDB" id="A0A6B0RPN7"/>
<evidence type="ECO:0000259" key="2">
    <source>
        <dbReference type="Pfam" id="PF00688"/>
    </source>
</evidence>
<evidence type="ECO:0000313" key="4">
    <source>
        <dbReference type="Proteomes" id="UP000322234"/>
    </source>
</evidence>
<evidence type="ECO:0000256" key="1">
    <source>
        <dbReference type="SAM" id="SignalP"/>
    </source>
</evidence>
<dbReference type="Gene3D" id="2.60.120.970">
    <property type="match status" value="1"/>
</dbReference>
<dbReference type="EMBL" id="VBQZ03000072">
    <property type="protein sequence ID" value="MXQ91502.1"/>
    <property type="molecule type" value="Genomic_DNA"/>
</dbReference>
<dbReference type="Proteomes" id="UP000322234">
    <property type="component" value="Unassembled WGS sequence"/>
</dbReference>
<reference evidence="3" key="1">
    <citation type="submission" date="2019-10" db="EMBL/GenBank/DDBJ databases">
        <title>The sequence and de novo assembly of the wild yak genome.</title>
        <authorList>
            <person name="Liu Y."/>
        </authorList>
    </citation>
    <scope>NUCLEOTIDE SEQUENCE [LARGE SCALE GENOMIC DNA]</scope>
    <source>
        <strain evidence="3">WY2019</strain>
    </source>
</reference>
<sequence length="150" mass="16375">MVAGTRCLLALLLPQVLLGGAAGLIPELGRRKFAASAGRSSSQPSDDVLSEFELRLLSMFGLKQRPTPSRDAVVPPYMLDLYRQHSGQPGAPAPDHRLERAASLANTVRSFHHEVKSTLKLVDFIGPAKKSVLFPVRLEYGRTTCLLSRL</sequence>
<dbReference type="InterPro" id="IPR001111">
    <property type="entry name" value="TGF-b_propeptide"/>
</dbReference>